<proteinExistence type="predicted"/>
<gene>
    <name evidence="2" type="ORF">SteCoe_16957</name>
</gene>
<evidence type="ECO:0000256" key="1">
    <source>
        <dbReference type="SAM" id="Phobius"/>
    </source>
</evidence>
<accession>A0A1R2C060</accession>
<protein>
    <recommendedName>
        <fullName evidence="4">Transmembrane protein</fullName>
    </recommendedName>
</protein>
<keyword evidence="1" id="KW-0812">Transmembrane</keyword>
<sequence length="131" mass="14951">MSDSEDFNMDELPLTYLECHKLRCKLVEKLTKDKNSNDYKRLRELSWSYEQQGGILGFYSCLGALALILLKFRNLKPHKPGLVLGFSVAIGLGGFSGFTRGLKNVIQDIGPLRSSEFDEDRRNILKKCTKY</sequence>
<dbReference type="Proteomes" id="UP000187209">
    <property type="component" value="Unassembled WGS sequence"/>
</dbReference>
<reference evidence="2 3" key="1">
    <citation type="submission" date="2016-11" db="EMBL/GenBank/DDBJ databases">
        <title>The macronuclear genome of Stentor coeruleus: a giant cell with tiny introns.</title>
        <authorList>
            <person name="Slabodnick M."/>
            <person name="Ruby J.G."/>
            <person name="Reiff S.B."/>
            <person name="Swart E.C."/>
            <person name="Gosai S."/>
            <person name="Prabakaran S."/>
            <person name="Witkowska E."/>
            <person name="Larue G.E."/>
            <person name="Fisher S."/>
            <person name="Freeman R.M."/>
            <person name="Gunawardena J."/>
            <person name="Chu W."/>
            <person name="Stover N.A."/>
            <person name="Gregory B.D."/>
            <person name="Nowacki M."/>
            <person name="Derisi J."/>
            <person name="Roy S.W."/>
            <person name="Marshall W.F."/>
            <person name="Sood P."/>
        </authorList>
    </citation>
    <scope>NUCLEOTIDE SEQUENCE [LARGE SCALE GENOMIC DNA]</scope>
    <source>
        <strain evidence="2">WM001</strain>
    </source>
</reference>
<keyword evidence="3" id="KW-1185">Reference proteome</keyword>
<evidence type="ECO:0008006" key="4">
    <source>
        <dbReference type="Google" id="ProtNLM"/>
    </source>
</evidence>
<feature type="transmembrane region" description="Helical" evidence="1">
    <location>
        <begin position="53"/>
        <end position="70"/>
    </location>
</feature>
<comment type="caution">
    <text evidence="2">The sequence shown here is derived from an EMBL/GenBank/DDBJ whole genome shotgun (WGS) entry which is preliminary data.</text>
</comment>
<evidence type="ECO:0000313" key="2">
    <source>
        <dbReference type="EMBL" id="OMJ82357.1"/>
    </source>
</evidence>
<feature type="transmembrane region" description="Helical" evidence="1">
    <location>
        <begin position="82"/>
        <end position="102"/>
    </location>
</feature>
<organism evidence="2 3">
    <name type="scientific">Stentor coeruleus</name>
    <dbReference type="NCBI Taxonomy" id="5963"/>
    <lineage>
        <taxon>Eukaryota</taxon>
        <taxon>Sar</taxon>
        <taxon>Alveolata</taxon>
        <taxon>Ciliophora</taxon>
        <taxon>Postciliodesmatophora</taxon>
        <taxon>Heterotrichea</taxon>
        <taxon>Heterotrichida</taxon>
        <taxon>Stentoridae</taxon>
        <taxon>Stentor</taxon>
    </lineage>
</organism>
<keyword evidence="1" id="KW-1133">Transmembrane helix</keyword>
<evidence type="ECO:0000313" key="3">
    <source>
        <dbReference type="Proteomes" id="UP000187209"/>
    </source>
</evidence>
<dbReference type="EMBL" id="MPUH01000343">
    <property type="protein sequence ID" value="OMJ82357.1"/>
    <property type="molecule type" value="Genomic_DNA"/>
</dbReference>
<keyword evidence="1" id="KW-0472">Membrane</keyword>
<name>A0A1R2C060_9CILI</name>
<dbReference type="AlphaFoldDB" id="A0A1R2C060"/>